<evidence type="ECO:0000256" key="2">
    <source>
        <dbReference type="SAM" id="Phobius"/>
    </source>
</evidence>
<dbReference type="GO" id="GO:0003677">
    <property type="term" value="F:DNA binding"/>
    <property type="evidence" value="ECO:0007669"/>
    <property type="project" value="InterPro"/>
</dbReference>
<dbReference type="InterPro" id="IPR011335">
    <property type="entry name" value="Restrct_endonuc-II-like"/>
</dbReference>
<reference evidence="4 5" key="1">
    <citation type="submission" date="2019-05" db="EMBL/GenBank/DDBJ databases">
        <title>Genomic analysis of Lentibacillus sp. NKC220-2.</title>
        <authorList>
            <person name="Oh Y.J."/>
        </authorList>
    </citation>
    <scope>NUCLEOTIDE SEQUENCE [LARGE SCALE GENOMIC DNA]</scope>
    <source>
        <strain evidence="4 5">NKC220-2</strain>
    </source>
</reference>
<feature type="domain" description="Restriction endonuclease type IV Mrr" evidence="3">
    <location>
        <begin position="92"/>
        <end position="199"/>
    </location>
</feature>
<dbReference type="InterPro" id="IPR007560">
    <property type="entry name" value="Restrct_endonuc_IV_Mrr"/>
</dbReference>
<dbReference type="RefSeq" id="WP_138602737.1">
    <property type="nucleotide sequence ID" value="NZ_VCIA01000001.1"/>
</dbReference>
<dbReference type="Gene3D" id="3.40.1350.10">
    <property type="match status" value="1"/>
</dbReference>
<comment type="caution">
    <text evidence="4">The sequence shown here is derived from an EMBL/GenBank/DDBJ whole genome shotgun (WGS) entry which is preliminary data.</text>
</comment>
<dbReference type="Pfam" id="PF04471">
    <property type="entry name" value="Mrr_cat"/>
    <property type="match status" value="1"/>
</dbReference>
<dbReference type="OrthoDB" id="2964928at2"/>
<dbReference type="InterPro" id="IPR011856">
    <property type="entry name" value="tRNA_endonuc-like_dom_sf"/>
</dbReference>
<dbReference type="PANTHER" id="PTHR30015:SF7">
    <property type="entry name" value="TYPE IV METHYL-DIRECTED RESTRICTION ENZYME ECOKMRR"/>
    <property type="match status" value="1"/>
</dbReference>
<gene>
    <name evidence="4" type="ORF">FFL34_07010</name>
</gene>
<dbReference type="Proteomes" id="UP000306980">
    <property type="component" value="Unassembled WGS sequence"/>
</dbReference>
<keyword evidence="2" id="KW-0472">Membrane</keyword>
<dbReference type="PANTHER" id="PTHR30015">
    <property type="entry name" value="MRR RESTRICTION SYSTEM PROTEIN"/>
    <property type="match status" value="1"/>
</dbReference>
<accession>A0A5S3QKZ6</accession>
<keyword evidence="4" id="KW-0540">Nuclease</keyword>
<evidence type="ECO:0000256" key="1">
    <source>
        <dbReference type="SAM" id="MobiDB-lite"/>
    </source>
</evidence>
<proteinExistence type="predicted"/>
<dbReference type="InterPro" id="IPR052906">
    <property type="entry name" value="Type_IV_Methyl-Rstrct_Enzyme"/>
</dbReference>
<keyword evidence="2" id="KW-1133">Transmembrane helix</keyword>
<organism evidence="4 5">
    <name type="scientific">Lentibacillus cibarius</name>
    <dbReference type="NCBI Taxonomy" id="2583219"/>
    <lineage>
        <taxon>Bacteria</taxon>
        <taxon>Bacillati</taxon>
        <taxon>Bacillota</taxon>
        <taxon>Bacilli</taxon>
        <taxon>Bacillales</taxon>
        <taxon>Bacillaceae</taxon>
        <taxon>Lentibacillus</taxon>
    </lineage>
</organism>
<dbReference type="GO" id="GO:0009307">
    <property type="term" value="P:DNA restriction-modification system"/>
    <property type="evidence" value="ECO:0007669"/>
    <property type="project" value="InterPro"/>
</dbReference>
<protein>
    <submittedName>
        <fullName evidence="4">Restriction endonuclease</fullName>
    </submittedName>
</protein>
<keyword evidence="4" id="KW-0378">Hydrolase</keyword>
<evidence type="ECO:0000313" key="5">
    <source>
        <dbReference type="Proteomes" id="UP000306980"/>
    </source>
</evidence>
<sequence>MTSKDRKTLKELINMIFVGTGLVIWYLFFRSDAWYLLFVFILAGVLLSEIVQLFIPALNVKHKRKKNRTQNVKENNKRTNKLNNSSNLTSDIDQLSGQEFEELMYAYFKDHGYNPQLTDKTGDHGVDLVIKDPQDGLQIAVQCKCYKKGNNIGNKPLRDLEGAKRYYKCPATLFITTSDFTSKAREFADSLNSMDIWNGFIVREKLEKWQNKH</sequence>
<dbReference type="EMBL" id="VCIA01000001">
    <property type="protein sequence ID" value="TMN21891.1"/>
    <property type="molecule type" value="Genomic_DNA"/>
</dbReference>
<keyword evidence="4" id="KW-0255">Endonuclease</keyword>
<name>A0A5S3QKZ6_9BACI</name>
<dbReference type="AlphaFoldDB" id="A0A5S3QKZ6"/>
<evidence type="ECO:0000313" key="4">
    <source>
        <dbReference type="EMBL" id="TMN21891.1"/>
    </source>
</evidence>
<dbReference type="SUPFAM" id="SSF52980">
    <property type="entry name" value="Restriction endonuclease-like"/>
    <property type="match status" value="1"/>
</dbReference>
<feature type="transmembrane region" description="Helical" evidence="2">
    <location>
        <begin position="12"/>
        <end position="28"/>
    </location>
</feature>
<dbReference type="GO" id="GO:0015666">
    <property type="term" value="F:restriction endodeoxyribonuclease activity"/>
    <property type="evidence" value="ECO:0007669"/>
    <property type="project" value="TreeGrafter"/>
</dbReference>
<keyword evidence="2" id="KW-0812">Transmembrane</keyword>
<feature type="region of interest" description="Disordered" evidence="1">
    <location>
        <begin position="66"/>
        <end position="90"/>
    </location>
</feature>
<feature type="transmembrane region" description="Helical" evidence="2">
    <location>
        <begin position="34"/>
        <end position="58"/>
    </location>
</feature>
<evidence type="ECO:0000259" key="3">
    <source>
        <dbReference type="Pfam" id="PF04471"/>
    </source>
</evidence>